<dbReference type="AlphaFoldDB" id="A0A0D3M5H1"/>
<protein>
    <recommendedName>
        <fullName evidence="6">Protein PsbN</fullName>
    </recommendedName>
</protein>
<evidence type="ECO:0000256" key="6">
    <source>
        <dbReference type="HAMAP-Rule" id="MF_00293"/>
    </source>
</evidence>
<comment type="similarity">
    <text evidence="6">Belongs to the PsbN family.</text>
</comment>
<dbReference type="GO" id="GO:0009536">
    <property type="term" value="C:plastid"/>
    <property type="evidence" value="ECO:0007669"/>
    <property type="project" value="UniProtKB-SubCell"/>
</dbReference>
<comment type="subcellular location">
    <subcellularLocation>
        <location evidence="6">Cellular thylakoid membrane</location>
        <topology evidence="6">Single-pass membrane protein</topology>
    </subcellularLocation>
    <subcellularLocation>
        <location evidence="1">Membrane</location>
        <topology evidence="1">Single-pass membrane protein</topology>
    </subcellularLocation>
    <subcellularLocation>
        <location evidence="2">Plastid</location>
    </subcellularLocation>
</comment>
<keyword evidence="5 6" id="KW-0472">Membrane</keyword>
<dbReference type="PANTHER" id="PTHR35326:SF3">
    <property type="entry name" value="PROTEIN PSBN"/>
    <property type="match status" value="1"/>
</dbReference>
<evidence type="ECO:0000256" key="2">
    <source>
        <dbReference type="ARBA" id="ARBA00004474"/>
    </source>
</evidence>
<reference evidence="7" key="1">
    <citation type="journal article" date="2015" name="Sci. Rep.">
        <title>Updating algal evolutionary relationships through plastid genome sequencing: did alveolate plastids emerge through endosymbiosis of an ochrophyte?</title>
        <authorList>
            <person name="Sevcikova T."/>
            <person name="Horak A."/>
            <person name="Klimes V."/>
            <person name="Zbrankova V."/>
            <person name="Demir-Hilton E."/>
            <person name="Sudek S."/>
            <person name="Jenkins J."/>
            <person name="Schmutz J."/>
            <person name="Pribyl P."/>
            <person name="Fousek J."/>
            <person name="Vlcek C."/>
            <person name="Lang B.F."/>
            <person name="Obornik M."/>
            <person name="Worden A.Z."/>
            <person name="Elias M."/>
        </authorList>
    </citation>
    <scope>NUCLEOTIDE SEQUENCE</scope>
</reference>
<organism evidence="7">
    <name type="scientific">Trachydiscus minutus</name>
    <dbReference type="NCBI Taxonomy" id="1032745"/>
    <lineage>
        <taxon>Eukaryota</taxon>
        <taxon>Sar</taxon>
        <taxon>Stramenopiles</taxon>
        <taxon>Ochrophyta</taxon>
        <taxon>Eustigmatophyceae</taxon>
        <taxon>Goniochloridales</taxon>
        <taxon>Goniochloridaceae</taxon>
        <taxon>Trachydiscus</taxon>
    </lineage>
</organism>
<dbReference type="HAMAP" id="MF_00293">
    <property type="entry name" value="PSII_PsbN"/>
    <property type="match status" value="1"/>
</dbReference>
<comment type="caution">
    <text evidence="6">Originally thought to be a component of PSII; based on experiments in Synechocystis, N.tabacum and barley, and its absence from PSII in T.elongatus and T.vulcanus, this is probably not true.</text>
</comment>
<keyword evidence="3 6" id="KW-0812">Transmembrane</keyword>
<geneLocation type="plastid" evidence="7"/>
<dbReference type="GeneID" id="24121202"/>
<dbReference type="RefSeq" id="YP_009131377.1">
    <property type="nucleotide sequence ID" value="NC_026851.1"/>
</dbReference>
<evidence type="ECO:0000313" key="7">
    <source>
        <dbReference type="EMBL" id="AIB04086.1"/>
    </source>
</evidence>
<sequence length="62" mass="6835">MAVEKFVIESESTPLNVEENDPAIILVVFIVSVLLGIVAYSIYVAFGPPASNLRDPFEEHED</sequence>
<dbReference type="GO" id="GO:0042651">
    <property type="term" value="C:thylakoid membrane"/>
    <property type="evidence" value="ECO:0007669"/>
    <property type="project" value="UniProtKB-UniRule"/>
</dbReference>
<gene>
    <name evidence="6 7" type="primary">psbN</name>
</gene>
<evidence type="ECO:0000256" key="4">
    <source>
        <dbReference type="ARBA" id="ARBA00022989"/>
    </source>
</evidence>
<accession>A0A0D3M5H1</accession>
<keyword evidence="7" id="KW-0934">Plastid</keyword>
<dbReference type="EMBL" id="KJ624065">
    <property type="protein sequence ID" value="AIB04086.1"/>
    <property type="molecule type" value="Genomic_DNA"/>
</dbReference>
<name>A0A0D3M5H1_9STRA</name>
<proteinExistence type="inferred from homology"/>
<dbReference type="Pfam" id="PF02468">
    <property type="entry name" value="PsbN"/>
    <property type="match status" value="1"/>
</dbReference>
<evidence type="ECO:0000256" key="1">
    <source>
        <dbReference type="ARBA" id="ARBA00004167"/>
    </source>
</evidence>
<dbReference type="GO" id="GO:0015979">
    <property type="term" value="P:photosynthesis"/>
    <property type="evidence" value="ECO:0007669"/>
    <property type="project" value="InterPro"/>
</dbReference>
<keyword evidence="4 6" id="KW-1133">Transmembrane helix</keyword>
<dbReference type="InterPro" id="IPR003398">
    <property type="entry name" value="PSII_PsbN"/>
</dbReference>
<evidence type="ECO:0000256" key="3">
    <source>
        <dbReference type="ARBA" id="ARBA00022692"/>
    </source>
</evidence>
<feature type="transmembrane region" description="Helical" evidence="6">
    <location>
        <begin position="23"/>
        <end position="46"/>
    </location>
</feature>
<keyword evidence="6" id="KW-0793">Thylakoid</keyword>
<evidence type="ECO:0000256" key="5">
    <source>
        <dbReference type="ARBA" id="ARBA00023136"/>
    </source>
</evidence>
<dbReference type="PANTHER" id="PTHR35326">
    <property type="entry name" value="PROTEIN PSBN"/>
    <property type="match status" value="1"/>
</dbReference>
<comment type="function">
    <text evidence="6">May play a role in photosystem I and II biogenesis.</text>
</comment>